<accession>A0ABV5KXC2</accession>
<keyword evidence="1" id="KW-0732">Signal</keyword>
<evidence type="ECO:0000313" key="3">
    <source>
        <dbReference type="Proteomes" id="UP001589747"/>
    </source>
</evidence>
<gene>
    <name evidence="2" type="ORF">ACFFSY_28395</name>
</gene>
<dbReference type="Proteomes" id="UP001589747">
    <property type="component" value="Unassembled WGS sequence"/>
</dbReference>
<comment type="caution">
    <text evidence="2">The sequence shown here is derived from an EMBL/GenBank/DDBJ whole genome shotgun (WGS) entry which is preliminary data.</text>
</comment>
<feature type="chain" id="PRO_5045494411" description="Lipoprotein" evidence="1">
    <location>
        <begin position="25"/>
        <end position="158"/>
    </location>
</feature>
<dbReference type="EMBL" id="JBHMDO010000047">
    <property type="protein sequence ID" value="MFB9329879.1"/>
    <property type="molecule type" value="Genomic_DNA"/>
</dbReference>
<organism evidence="2 3">
    <name type="scientific">Paenibacillus aurantiacus</name>
    <dbReference type="NCBI Taxonomy" id="1936118"/>
    <lineage>
        <taxon>Bacteria</taxon>
        <taxon>Bacillati</taxon>
        <taxon>Bacillota</taxon>
        <taxon>Bacilli</taxon>
        <taxon>Bacillales</taxon>
        <taxon>Paenibacillaceae</taxon>
        <taxon>Paenibacillus</taxon>
    </lineage>
</organism>
<sequence>MRLTAIILLCCTLLAAAGCTASQAVRTDEVKAFEQQIQDAYPSIEAISVKFTDTTLVFHYLLKGQDDEQARIFQDSRTFFLSSEVQQKLVKERFVKEHAERNFSYPDVEISFSLTDNNTTDFKYTASYYRSSTDPSLLDEYKTWYYVDRDGKTVQVDS</sequence>
<proteinExistence type="predicted"/>
<evidence type="ECO:0000313" key="2">
    <source>
        <dbReference type="EMBL" id="MFB9329879.1"/>
    </source>
</evidence>
<dbReference type="RefSeq" id="WP_377500549.1">
    <property type="nucleotide sequence ID" value="NZ_JBHMDO010000047.1"/>
</dbReference>
<protein>
    <recommendedName>
        <fullName evidence="4">Lipoprotein</fullName>
    </recommendedName>
</protein>
<name>A0ABV5KXC2_9BACL</name>
<dbReference type="PROSITE" id="PS51257">
    <property type="entry name" value="PROKAR_LIPOPROTEIN"/>
    <property type="match status" value="1"/>
</dbReference>
<evidence type="ECO:0008006" key="4">
    <source>
        <dbReference type="Google" id="ProtNLM"/>
    </source>
</evidence>
<feature type="signal peptide" evidence="1">
    <location>
        <begin position="1"/>
        <end position="24"/>
    </location>
</feature>
<evidence type="ECO:0000256" key="1">
    <source>
        <dbReference type="SAM" id="SignalP"/>
    </source>
</evidence>
<keyword evidence="3" id="KW-1185">Reference proteome</keyword>
<reference evidence="2 3" key="1">
    <citation type="submission" date="2024-09" db="EMBL/GenBank/DDBJ databases">
        <authorList>
            <person name="Sun Q."/>
            <person name="Mori K."/>
        </authorList>
    </citation>
    <scope>NUCLEOTIDE SEQUENCE [LARGE SCALE GENOMIC DNA]</scope>
    <source>
        <strain evidence="2 3">TISTR 2452</strain>
    </source>
</reference>